<dbReference type="InterPro" id="IPR013087">
    <property type="entry name" value="Znf_C2H2_type"/>
</dbReference>
<dbReference type="Gene3D" id="3.30.160.60">
    <property type="entry name" value="Classic Zinc Finger"/>
    <property type="match status" value="1"/>
</dbReference>
<feature type="region of interest" description="Disordered" evidence="2">
    <location>
        <begin position="235"/>
        <end position="274"/>
    </location>
</feature>
<name>A0A1I7ZM77_9BILA</name>
<dbReference type="WBParaSite" id="L893_g2795.t1">
    <property type="protein sequence ID" value="L893_g2795.t1"/>
    <property type="gene ID" value="L893_g2795"/>
</dbReference>
<evidence type="ECO:0000313" key="4">
    <source>
        <dbReference type="Proteomes" id="UP000095287"/>
    </source>
</evidence>
<dbReference type="PROSITE" id="PS00028">
    <property type="entry name" value="ZINC_FINGER_C2H2_1"/>
    <property type="match status" value="1"/>
</dbReference>
<dbReference type="PROSITE" id="PS50157">
    <property type="entry name" value="ZINC_FINGER_C2H2_2"/>
    <property type="match status" value="1"/>
</dbReference>
<organism evidence="4 5">
    <name type="scientific">Steinernema glaseri</name>
    <dbReference type="NCBI Taxonomy" id="37863"/>
    <lineage>
        <taxon>Eukaryota</taxon>
        <taxon>Metazoa</taxon>
        <taxon>Ecdysozoa</taxon>
        <taxon>Nematoda</taxon>
        <taxon>Chromadorea</taxon>
        <taxon>Rhabditida</taxon>
        <taxon>Tylenchina</taxon>
        <taxon>Panagrolaimomorpha</taxon>
        <taxon>Strongyloidoidea</taxon>
        <taxon>Steinernematidae</taxon>
        <taxon>Steinernema</taxon>
    </lineage>
</organism>
<feature type="compositionally biased region" description="Polar residues" evidence="2">
    <location>
        <begin position="301"/>
        <end position="312"/>
    </location>
</feature>
<feature type="region of interest" description="Disordered" evidence="2">
    <location>
        <begin position="288"/>
        <end position="340"/>
    </location>
</feature>
<evidence type="ECO:0000256" key="1">
    <source>
        <dbReference type="PROSITE-ProRule" id="PRU00042"/>
    </source>
</evidence>
<evidence type="ECO:0000259" key="3">
    <source>
        <dbReference type="PROSITE" id="PS50157"/>
    </source>
</evidence>
<evidence type="ECO:0000313" key="5">
    <source>
        <dbReference type="WBParaSite" id="L893_g2795.t1"/>
    </source>
</evidence>
<feature type="compositionally biased region" description="Low complexity" evidence="2">
    <location>
        <begin position="260"/>
        <end position="274"/>
    </location>
</feature>
<dbReference type="Proteomes" id="UP000095287">
    <property type="component" value="Unplaced"/>
</dbReference>
<keyword evidence="1" id="KW-0862">Zinc</keyword>
<dbReference type="SMART" id="SM00355">
    <property type="entry name" value="ZnF_C2H2"/>
    <property type="match status" value="4"/>
</dbReference>
<proteinExistence type="predicted"/>
<protein>
    <submittedName>
        <fullName evidence="5">C2H2-type domain-containing protein</fullName>
    </submittedName>
</protein>
<keyword evidence="1" id="KW-0479">Metal-binding</keyword>
<feature type="domain" description="C2H2-type" evidence="3">
    <location>
        <begin position="406"/>
        <end position="434"/>
    </location>
</feature>
<keyword evidence="1" id="KW-0863">Zinc-finger</keyword>
<sequence length="570" mass="63002">MPQRNAQASCVTVHAVVVALPHVNRDHLSANVSEILTRPCWKSAGVVVSFDSKRQKAKNAGNARTLDWFAVLLIFPNRHSAPTRRSTYDVHQFAQMTHQQFAWGSLPPQKPPAMPPSSISPLISVNADPFAGLIKPMPQYGPVPAVAMPFVLPQAFSLPTQATIPFQAAQRLVPQATLMNMDSWKLYNDLLQWQALKELNERLSLPVVSLASSPCLSSPTSIPAHLSAQNSAQQSPALVFPSAPTPQFDAGSKDVELACSSPSNSTPSPSISLPLSIPTSVAVGQYRSILPRPGPSPYPAAQSSRPPSTPTESVGEPVAAVAKGPSRPSSVNTPEEEEEFVDVERIDGEDAVTSRQRISAISEFNKKIKSLRHRGNFLECCVCEQRVSNNRAEISGHVYEHAKTKFRCKYCGIEYGLKEKVFEHIRATHPNKNIGAVEDRRDMRVVCELLTQCFPRNPKPKATLFDDMTSELFKVLSDRNERDVSCDVCNEQVEVSRMSLKKHISHNHINYRCKRCKFTCTDIKTQEAHCVAEHEVKQPENTVDFNACGAKEVLSGMMRQCFGKYMAVRP</sequence>
<reference evidence="5" key="1">
    <citation type="submission" date="2016-11" db="UniProtKB">
        <authorList>
            <consortium name="WormBaseParasite"/>
        </authorList>
    </citation>
    <scope>IDENTIFICATION</scope>
</reference>
<dbReference type="AlphaFoldDB" id="A0A1I7ZM77"/>
<dbReference type="GO" id="GO:0008270">
    <property type="term" value="F:zinc ion binding"/>
    <property type="evidence" value="ECO:0007669"/>
    <property type="project" value="UniProtKB-KW"/>
</dbReference>
<keyword evidence="4" id="KW-1185">Reference proteome</keyword>
<accession>A0A1I7ZM77</accession>
<evidence type="ECO:0000256" key="2">
    <source>
        <dbReference type="SAM" id="MobiDB-lite"/>
    </source>
</evidence>